<evidence type="ECO:0000313" key="13">
    <source>
        <dbReference type="Proteomes" id="UP001180715"/>
    </source>
</evidence>
<dbReference type="NCBIfam" id="TIGR00739">
    <property type="entry name" value="yajC"/>
    <property type="match status" value="1"/>
</dbReference>
<proteinExistence type="inferred from homology"/>
<evidence type="ECO:0000256" key="3">
    <source>
        <dbReference type="ARBA" id="ARBA00022448"/>
    </source>
</evidence>
<dbReference type="PANTHER" id="PTHR33909">
    <property type="entry name" value="SEC TRANSLOCON ACCESSORY COMPLEX SUBUNIT YAJC"/>
    <property type="match status" value="1"/>
</dbReference>
<keyword evidence="13" id="KW-1185">Reference proteome</keyword>
<keyword evidence="6" id="KW-0653">Protein transport</keyword>
<protein>
    <submittedName>
        <fullName evidence="12">Preprotein translocase subunit YajC</fullName>
    </submittedName>
</protein>
<dbReference type="PANTHER" id="PTHR33909:SF1">
    <property type="entry name" value="SEC TRANSLOCON ACCESSORY COMPLEX SUBUNIT YAJC"/>
    <property type="match status" value="1"/>
</dbReference>
<keyword evidence="4" id="KW-1003">Cell membrane</keyword>
<reference evidence="12" key="1">
    <citation type="submission" date="2023-07" db="EMBL/GenBank/DDBJ databases">
        <title>Sequencing the genomes of 1000 actinobacteria strains.</title>
        <authorList>
            <person name="Klenk H.-P."/>
        </authorList>
    </citation>
    <scope>NUCLEOTIDE SEQUENCE</scope>
    <source>
        <strain evidence="12">DSM 13068</strain>
    </source>
</reference>
<gene>
    <name evidence="12" type="ORF">J2S67_000822</name>
</gene>
<evidence type="ECO:0000256" key="2">
    <source>
        <dbReference type="ARBA" id="ARBA00006742"/>
    </source>
</evidence>
<comment type="subcellular location">
    <subcellularLocation>
        <location evidence="1">Cell membrane</location>
        <topology evidence="1">Single-pass membrane protein</topology>
    </subcellularLocation>
</comment>
<comment type="similarity">
    <text evidence="2">Belongs to the YajC family.</text>
</comment>
<evidence type="ECO:0000256" key="6">
    <source>
        <dbReference type="ARBA" id="ARBA00022927"/>
    </source>
</evidence>
<dbReference type="Pfam" id="PF02699">
    <property type="entry name" value="YajC"/>
    <property type="match status" value="1"/>
</dbReference>
<evidence type="ECO:0000256" key="9">
    <source>
        <dbReference type="ARBA" id="ARBA00023136"/>
    </source>
</evidence>
<evidence type="ECO:0000256" key="1">
    <source>
        <dbReference type="ARBA" id="ARBA00004162"/>
    </source>
</evidence>
<sequence>MISAQQILAEGQQGQAGGISPLLLIMGLMVIFLVFTMFRNRKRMQQAQQERETKLVPGAEVMTTAGIFGTVVDTFKDENKVLLELSPGNRVMFHVQAIAQFPEDNSTHEASQEDNQGDLDGSEGPDKR</sequence>
<evidence type="ECO:0000256" key="10">
    <source>
        <dbReference type="SAM" id="MobiDB-lite"/>
    </source>
</evidence>
<feature type="compositionally biased region" description="Acidic residues" evidence="10">
    <location>
        <begin position="115"/>
        <end position="128"/>
    </location>
</feature>
<evidence type="ECO:0000256" key="7">
    <source>
        <dbReference type="ARBA" id="ARBA00022989"/>
    </source>
</evidence>
<keyword evidence="3" id="KW-0813">Transport</keyword>
<feature type="region of interest" description="Disordered" evidence="10">
    <location>
        <begin position="102"/>
        <end position="128"/>
    </location>
</feature>
<evidence type="ECO:0000313" key="12">
    <source>
        <dbReference type="EMBL" id="MDR7293554.1"/>
    </source>
</evidence>
<evidence type="ECO:0000256" key="4">
    <source>
        <dbReference type="ARBA" id="ARBA00022475"/>
    </source>
</evidence>
<dbReference type="Proteomes" id="UP001180715">
    <property type="component" value="Unassembled WGS sequence"/>
</dbReference>
<name>A0ABU1YYW6_9MICC</name>
<dbReference type="RefSeq" id="WP_052048308.1">
    <property type="nucleotide sequence ID" value="NZ_JAKRCW010000003.1"/>
</dbReference>
<evidence type="ECO:0000256" key="8">
    <source>
        <dbReference type="ARBA" id="ARBA00023010"/>
    </source>
</evidence>
<keyword evidence="8" id="KW-0811">Translocation</keyword>
<dbReference type="InterPro" id="IPR003849">
    <property type="entry name" value="Preprotein_translocase_YajC"/>
</dbReference>
<comment type="caution">
    <text evidence="12">The sequence shown here is derived from an EMBL/GenBank/DDBJ whole genome shotgun (WGS) entry which is preliminary data.</text>
</comment>
<keyword evidence="7 11" id="KW-1133">Transmembrane helix</keyword>
<accession>A0ABU1YYW6</accession>
<feature type="transmembrane region" description="Helical" evidence="11">
    <location>
        <begin position="18"/>
        <end position="38"/>
    </location>
</feature>
<evidence type="ECO:0000256" key="11">
    <source>
        <dbReference type="SAM" id="Phobius"/>
    </source>
</evidence>
<organism evidence="12 13">
    <name type="scientific">Pseudoglutamicibacter albus</name>
    <dbReference type="NCBI Taxonomy" id="98671"/>
    <lineage>
        <taxon>Bacteria</taxon>
        <taxon>Bacillati</taxon>
        <taxon>Actinomycetota</taxon>
        <taxon>Actinomycetes</taxon>
        <taxon>Micrococcales</taxon>
        <taxon>Micrococcaceae</taxon>
        <taxon>Pseudoglutamicibacter</taxon>
    </lineage>
</organism>
<evidence type="ECO:0000256" key="5">
    <source>
        <dbReference type="ARBA" id="ARBA00022692"/>
    </source>
</evidence>
<dbReference type="SMART" id="SM01323">
    <property type="entry name" value="YajC"/>
    <property type="match status" value="1"/>
</dbReference>
<keyword evidence="5 11" id="KW-0812">Transmembrane</keyword>
<keyword evidence="9 11" id="KW-0472">Membrane</keyword>
<dbReference type="EMBL" id="JAVDXX010000001">
    <property type="protein sequence ID" value="MDR7293554.1"/>
    <property type="molecule type" value="Genomic_DNA"/>
</dbReference>